<keyword evidence="1" id="KW-0694">RNA-binding</keyword>
<keyword evidence="5" id="KW-1185">Reference proteome</keyword>
<evidence type="ECO:0000256" key="1">
    <source>
        <dbReference type="PROSITE-ProRule" id="PRU00176"/>
    </source>
</evidence>
<feature type="compositionally biased region" description="Low complexity" evidence="2">
    <location>
        <begin position="240"/>
        <end position="251"/>
    </location>
</feature>
<dbReference type="GO" id="GO:0003723">
    <property type="term" value="F:RNA binding"/>
    <property type="evidence" value="ECO:0007669"/>
    <property type="project" value="UniProtKB-UniRule"/>
</dbReference>
<protein>
    <recommendedName>
        <fullName evidence="3">RRM domain-containing protein</fullName>
    </recommendedName>
</protein>
<dbReference type="InterPro" id="IPR000504">
    <property type="entry name" value="RRM_dom"/>
</dbReference>
<feature type="domain" description="RRM" evidence="3">
    <location>
        <begin position="97"/>
        <end position="173"/>
    </location>
</feature>
<dbReference type="Gene3D" id="3.30.70.330">
    <property type="match status" value="2"/>
</dbReference>
<reference evidence="4 5" key="1">
    <citation type="submission" date="2018-11" db="EMBL/GenBank/DDBJ databases">
        <authorList>
            <consortium name="Pathogen Informatics"/>
        </authorList>
    </citation>
    <scope>NUCLEOTIDE SEQUENCE [LARGE SCALE GENOMIC DNA]</scope>
</reference>
<name>A0A3P7P3C4_DIBLA</name>
<dbReference type="SUPFAM" id="SSF54928">
    <property type="entry name" value="RNA-binding domain, RBD"/>
    <property type="match status" value="1"/>
</dbReference>
<accession>A0A3P7P3C4</accession>
<dbReference type="InterPro" id="IPR053260">
    <property type="entry name" value="hnRNP"/>
</dbReference>
<feature type="compositionally biased region" description="Basic and acidic residues" evidence="2">
    <location>
        <begin position="225"/>
        <end position="239"/>
    </location>
</feature>
<feature type="domain" description="RRM" evidence="3">
    <location>
        <begin position="276"/>
        <end position="353"/>
    </location>
</feature>
<sequence>MHPTTNTHNGNAYIMLDPTADGNTLRAMGSVICGDRINVKEICFVAVAEKKLSRERLQEVTTDQNSLAERKRRKEERARRKLVLKTHRDIARSQKAVDLYVDGVGSKMTKKRLSTHFASFGEVLDVHMEMDYWNKKPGGHAYIAMQPTIDPKQIRWMEHIVNGVTIRVRKCTSFREVGKKLGRTEGDLDPEPLLPKPILGTRKQKAPKPAKLAHQPPQQRKRERKGQINREKKKQEKIQRQLQRLKQAQKQNQKRKQRQQHGLQEHRSVGRPQKSLRLFVSGTKEAIIPDIVKAYFSRFGEVLDMNFPINCSREKHRGSCYIKLQPTSNAANIFDREHFLCRSRITAVECYSPENAEIEAVGYVSGRFYCFCLIPLMPSVYLPS</sequence>
<feature type="region of interest" description="Disordered" evidence="2">
    <location>
        <begin position="182"/>
        <end position="275"/>
    </location>
</feature>
<dbReference type="EMBL" id="UYRU01061229">
    <property type="protein sequence ID" value="VDN15049.1"/>
    <property type="molecule type" value="Genomic_DNA"/>
</dbReference>
<proteinExistence type="predicted"/>
<gene>
    <name evidence="4" type="ORF">DILT_LOCUS10880</name>
</gene>
<evidence type="ECO:0000259" key="3">
    <source>
        <dbReference type="PROSITE" id="PS50102"/>
    </source>
</evidence>
<dbReference type="OrthoDB" id="6159137at2759"/>
<evidence type="ECO:0000256" key="2">
    <source>
        <dbReference type="SAM" id="MobiDB-lite"/>
    </source>
</evidence>
<dbReference type="PANTHER" id="PTHR48035:SF2">
    <property type="entry name" value="RNA-BINDING REGION RNP-1 DOMAIN-CONTAINING PROTEIN"/>
    <property type="match status" value="1"/>
</dbReference>
<dbReference type="Proteomes" id="UP000281553">
    <property type="component" value="Unassembled WGS sequence"/>
</dbReference>
<dbReference type="InterPro" id="IPR012677">
    <property type="entry name" value="Nucleotide-bd_a/b_plait_sf"/>
</dbReference>
<dbReference type="PROSITE" id="PS50102">
    <property type="entry name" value="RRM"/>
    <property type="match status" value="2"/>
</dbReference>
<evidence type="ECO:0000313" key="5">
    <source>
        <dbReference type="Proteomes" id="UP000281553"/>
    </source>
</evidence>
<organism evidence="4 5">
    <name type="scientific">Dibothriocephalus latus</name>
    <name type="common">Fish tapeworm</name>
    <name type="synonym">Diphyllobothrium latum</name>
    <dbReference type="NCBI Taxonomy" id="60516"/>
    <lineage>
        <taxon>Eukaryota</taxon>
        <taxon>Metazoa</taxon>
        <taxon>Spiralia</taxon>
        <taxon>Lophotrochozoa</taxon>
        <taxon>Platyhelminthes</taxon>
        <taxon>Cestoda</taxon>
        <taxon>Eucestoda</taxon>
        <taxon>Diphyllobothriidea</taxon>
        <taxon>Diphyllobothriidae</taxon>
        <taxon>Dibothriocephalus</taxon>
    </lineage>
</organism>
<dbReference type="AlphaFoldDB" id="A0A3P7P3C4"/>
<dbReference type="PANTHER" id="PTHR48035">
    <property type="entry name" value="HETEROGENEOUS NUCLEAR RIBONUCLEOPROTEIN 1"/>
    <property type="match status" value="1"/>
</dbReference>
<evidence type="ECO:0000313" key="4">
    <source>
        <dbReference type="EMBL" id="VDN15049.1"/>
    </source>
</evidence>
<dbReference type="InterPro" id="IPR035979">
    <property type="entry name" value="RBD_domain_sf"/>
</dbReference>